<comment type="similarity">
    <text evidence="1">Belongs to the V-ATPase F subunit family.</text>
</comment>
<evidence type="ECO:0000256" key="2">
    <source>
        <dbReference type="ARBA" id="ARBA00022448"/>
    </source>
</evidence>
<dbReference type="Pfam" id="PF01990">
    <property type="entry name" value="ATP-synt_F"/>
    <property type="match status" value="1"/>
</dbReference>
<name>A0AAE3VFY0_9BACT</name>
<reference evidence="4" key="1">
    <citation type="submission" date="2023-07" db="EMBL/GenBank/DDBJ databases">
        <title>Genomic Encyclopedia of Type Strains, Phase IV (KMG-IV): sequencing the most valuable type-strain genomes for metagenomic binning, comparative biology and taxonomic classification.</title>
        <authorList>
            <person name="Goeker M."/>
        </authorList>
    </citation>
    <scope>NUCLEOTIDE SEQUENCE</scope>
    <source>
        <strain evidence="4">DSM 24202</strain>
    </source>
</reference>
<evidence type="ECO:0000256" key="1">
    <source>
        <dbReference type="ARBA" id="ARBA00010148"/>
    </source>
</evidence>
<accession>A0AAE3VFY0</accession>
<dbReference type="Proteomes" id="UP001238163">
    <property type="component" value="Unassembled WGS sequence"/>
</dbReference>
<evidence type="ECO:0000313" key="5">
    <source>
        <dbReference type="Proteomes" id="UP001238163"/>
    </source>
</evidence>
<keyword evidence="3" id="KW-0406">Ion transport</keyword>
<gene>
    <name evidence="4" type="ORF">J3R75_001864</name>
</gene>
<dbReference type="GO" id="GO:0046961">
    <property type="term" value="F:proton-transporting ATPase activity, rotational mechanism"/>
    <property type="evidence" value="ECO:0007669"/>
    <property type="project" value="InterPro"/>
</dbReference>
<dbReference type="AlphaFoldDB" id="A0AAE3VFY0"/>
<dbReference type="InterPro" id="IPR036906">
    <property type="entry name" value="ATPase_V1_fsu_sf"/>
</dbReference>
<keyword evidence="5" id="KW-1185">Reference proteome</keyword>
<proteinExistence type="inferred from homology"/>
<protein>
    <submittedName>
        <fullName evidence="4">Vacuolar-type H+-ATPase subunit F/Vma7</fullName>
    </submittedName>
</protein>
<dbReference type="EMBL" id="JAUSVL010000001">
    <property type="protein sequence ID" value="MDQ0289757.1"/>
    <property type="molecule type" value="Genomic_DNA"/>
</dbReference>
<dbReference type="SUPFAM" id="SSF159468">
    <property type="entry name" value="AtpF-like"/>
    <property type="match status" value="1"/>
</dbReference>
<dbReference type="Gene3D" id="3.40.50.10580">
    <property type="entry name" value="ATPase, V1 complex, subunit F"/>
    <property type="match status" value="1"/>
</dbReference>
<dbReference type="InterPro" id="IPR008218">
    <property type="entry name" value="ATPase_V1-cplx_f_g_su"/>
</dbReference>
<organism evidence="4 5">
    <name type="scientific">Oligosphaera ethanolica</name>
    <dbReference type="NCBI Taxonomy" id="760260"/>
    <lineage>
        <taxon>Bacteria</taxon>
        <taxon>Pseudomonadati</taxon>
        <taxon>Lentisphaerota</taxon>
        <taxon>Oligosphaeria</taxon>
        <taxon>Oligosphaerales</taxon>
        <taxon>Oligosphaeraceae</taxon>
        <taxon>Oligosphaera</taxon>
    </lineage>
</organism>
<evidence type="ECO:0000256" key="3">
    <source>
        <dbReference type="ARBA" id="ARBA00023065"/>
    </source>
</evidence>
<sequence length="105" mass="11536">MGFHIIGDADTVLGYRFAGLSGDVVETAEEARVAFKAAIANHRKGVLLITEAVEDMLADDVTAHRLSSKPPYLAVMQDIWGPRGKRRSLQELIYEAVGIRIVQDN</sequence>
<evidence type="ECO:0000313" key="4">
    <source>
        <dbReference type="EMBL" id="MDQ0289757.1"/>
    </source>
</evidence>
<comment type="caution">
    <text evidence="4">The sequence shown here is derived from an EMBL/GenBank/DDBJ whole genome shotgun (WGS) entry which is preliminary data.</text>
</comment>
<dbReference type="RefSeq" id="WP_307261211.1">
    <property type="nucleotide sequence ID" value="NZ_JAUSVL010000001.1"/>
</dbReference>
<keyword evidence="2" id="KW-0813">Transport</keyword>